<sequence>MQKRLLLMAALITLLFLPLASGVQAAPPATPAKAAFIRDDTLWLSENGKEVQLTTTKGAQFPQWSFDGRWISYEQPDGIWVYDTQERRASRVYQQHGTMARWAPDKNVLALLDAPVLNTVDLRQGRPKPFENVALGVSTYSWLPDGTGFLASANADLLPDGWTSPKLYTIAFNQKQSDLFKNAKLFYTIPQPLTLGSINLLSIHTSPFKWSRDGQWIAFIVSPTASWSMDSNLLCVLSADGKSFSTVAEMLADPQWFQWAPNRSDLGYIRGGDRLVAGFSNKKLTITQLPQKKTTDLTPPSFIELDFDWYSDDILATSRAKEGEFSNDPAKRPHPALYQVNVKTNQQKALTTPPAGYGDYQPHYLKKTGKLTWIRTSLRDYDSWLSHSTPKTSDVWMADADGRSQRLLIKHVQQISWYEGRP</sequence>
<accession>A0A3M8DRI5</accession>
<feature type="signal peptide" evidence="1">
    <location>
        <begin position="1"/>
        <end position="25"/>
    </location>
</feature>
<reference evidence="2 3" key="1">
    <citation type="submission" date="2018-10" db="EMBL/GenBank/DDBJ databases">
        <title>Phylogenomics of Brevibacillus.</title>
        <authorList>
            <person name="Dunlap C."/>
        </authorList>
    </citation>
    <scope>NUCLEOTIDE SEQUENCE [LARGE SCALE GENOMIC DNA]</scope>
    <source>
        <strain evidence="2 3">JCM 15716</strain>
    </source>
</reference>
<keyword evidence="1" id="KW-0732">Signal</keyword>
<evidence type="ECO:0000313" key="3">
    <source>
        <dbReference type="Proteomes" id="UP000271031"/>
    </source>
</evidence>
<dbReference type="Proteomes" id="UP000271031">
    <property type="component" value="Unassembled WGS sequence"/>
</dbReference>
<dbReference type="EMBL" id="RHHQ01000007">
    <property type="protein sequence ID" value="RNB90662.1"/>
    <property type="molecule type" value="Genomic_DNA"/>
</dbReference>
<proteinExistence type="predicted"/>
<dbReference type="SUPFAM" id="SSF82171">
    <property type="entry name" value="DPP6 N-terminal domain-like"/>
    <property type="match status" value="1"/>
</dbReference>
<dbReference type="Gene3D" id="2.120.10.30">
    <property type="entry name" value="TolB, C-terminal domain"/>
    <property type="match status" value="2"/>
</dbReference>
<evidence type="ECO:0000256" key="1">
    <source>
        <dbReference type="SAM" id="SignalP"/>
    </source>
</evidence>
<comment type="caution">
    <text evidence="2">The sequence shown here is derived from an EMBL/GenBank/DDBJ whole genome shotgun (WGS) entry which is preliminary data.</text>
</comment>
<protein>
    <submittedName>
        <fullName evidence="2">TolB domain-containing protein</fullName>
    </submittedName>
</protein>
<gene>
    <name evidence="2" type="ORF">EDM56_09220</name>
</gene>
<dbReference type="OrthoDB" id="9774911at2"/>
<dbReference type="PANTHER" id="PTHR36842">
    <property type="entry name" value="PROTEIN TOLB HOMOLOG"/>
    <property type="match status" value="1"/>
</dbReference>
<dbReference type="RefSeq" id="WP_122917589.1">
    <property type="nucleotide sequence ID" value="NZ_RHHQ01000007.1"/>
</dbReference>
<evidence type="ECO:0000313" key="2">
    <source>
        <dbReference type="EMBL" id="RNB90662.1"/>
    </source>
</evidence>
<dbReference type="AlphaFoldDB" id="A0A3M8DRI5"/>
<keyword evidence="3" id="KW-1185">Reference proteome</keyword>
<organism evidence="2 3">
    <name type="scientific">Brevibacillus fluminis</name>
    <dbReference type="NCBI Taxonomy" id="511487"/>
    <lineage>
        <taxon>Bacteria</taxon>
        <taxon>Bacillati</taxon>
        <taxon>Bacillota</taxon>
        <taxon>Bacilli</taxon>
        <taxon>Bacillales</taxon>
        <taxon>Paenibacillaceae</taxon>
        <taxon>Brevibacillus</taxon>
    </lineage>
</organism>
<dbReference type="InterPro" id="IPR011042">
    <property type="entry name" value="6-blade_b-propeller_TolB-like"/>
</dbReference>
<name>A0A3M8DRI5_9BACL</name>
<dbReference type="PANTHER" id="PTHR36842:SF1">
    <property type="entry name" value="PROTEIN TOLB"/>
    <property type="match status" value="1"/>
</dbReference>
<feature type="chain" id="PRO_5018161197" evidence="1">
    <location>
        <begin position="26"/>
        <end position="422"/>
    </location>
</feature>